<accession>A0ABU4HR12</accession>
<organism evidence="6 7">
    <name type="scientific">Conexibacter stalactiti</name>
    <dbReference type="NCBI Taxonomy" id="1940611"/>
    <lineage>
        <taxon>Bacteria</taxon>
        <taxon>Bacillati</taxon>
        <taxon>Actinomycetota</taxon>
        <taxon>Thermoleophilia</taxon>
        <taxon>Solirubrobacterales</taxon>
        <taxon>Conexibacteraceae</taxon>
        <taxon>Conexibacter</taxon>
    </lineage>
</organism>
<name>A0ABU4HR12_9ACTN</name>
<evidence type="ECO:0000313" key="6">
    <source>
        <dbReference type="EMBL" id="MDW5595735.1"/>
    </source>
</evidence>
<feature type="signal peptide" evidence="5">
    <location>
        <begin position="1"/>
        <end position="21"/>
    </location>
</feature>
<sequence length="362" mass="38287">MRAAAGTAALLALALAGGALGCGGTRTTAVATAPASADAPATGTLRVFAYEDSVDEEMLAPFKAANPDVTVKTATFDSNEEAAAKLRGGFEADVVEVCLDEIRPLTATGQLRPLEEAGIPGFERIVPSMRDADGVRDAEGRLMVVPLEAGPEGLIYNTEKLPRGIDEFADLYDPALAGNVALEGDIPLPTIAETALALGIRDPLTLSDAQLDRVMAHIAEHRDGIRAFWQSDADAVNLMKSGEVIAMNGGRGLAFQLREAGVPVRWVRAREGLITWVCGFGIASSAKNVPAAYKLVNYLLSKPAQALRARNGYVVTTPDALSLVGPEVRRTADPAVLEGAIAEEEPQDYDRWTRAWARLQAG</sequence>
<dbReference type="InterPro" id="IPR001188">
    <property type="entry name" value="Sperm_putr-bd"/>
</dbReference>
<dbReference type="Proteomes" id="UP001284601">
    <property type="component" value="Unassembled WGS sequence"/>
</dbReference>
<evidence type="ECO:0000256" key="2">
    <source>
        <dbReference type="ARBA" id="ARBA00022448"/>
    </source>
</evidence>
<protein>
    <submittedName>
        <fullName evidence="6">Extracellular solute-binding protein</fullName>
    </submittedName>
</protein>
<dbReference type="PANTHER" id="PTHR30222">
    <property type="entry name" value="SPERMIDINE/PUTRESCINE-BINDING PERIPLASMIC PROTEIN"/>
    <property type="match status" value="1"/>
</dbReference>
<dbReference type="PRINTS" id="PR00909">
    <property type="entry name" value="SPERMDNBNDNG"/>
</dbReference>
<dbReference type="Gene3D" id="3.40.190.10">
    <property type="entry name" value="Periplasmic binding protein-like II"/>
    <property type="match status" value="2"/>
</dbReference>
<keyword evidence="4" id="KW-0574">Periplasm</keyword>
<keyword evidence="7" id="KW-1185">Reference proteome</keyword>
<dbReference type="Pfam" id="PF13416">
    <property type="entry name" value="SBP_bac_8"/>
    <property type="match status" value="1"/>
</dbReference>
<reference evidence="7" key="1">
    <citation type="submission" date="2023-07" db="EMBL/GenBank/DDBJ databases">
        <title>Conexibacter stalactiti sp. nov., isolated from stalactites in a lava cave and emended description of the genus Conexibacter.</title>
        <authorList>
            <person name="Lee S.D."/>
        </authorList>
    </citation>
    <scope>NUCLEOTIDE SEQUENCE [LARGE SCALE GENOMIC DNA]</scope>
    <source>
        <strain evidence="7">KCTC 39840</strain>
    </source>
</reference>
<keyword evidence="3 5" id="KW-0732">Signal</keyword>
<gene>
    <name evidence="6" type="ORF">R7226_15400</name>
</gene>
<evidence type="ECO:0000313" key="7">
    <source>
        <dbReference type="Proteomes" id="UP001284601"/>
    </source>
</evidence>
<keyword evidence="2" id="KW-0813">Transport</keyword>
<reference evidence="6 7" key="2">
    <citation type="submission" date="2023-10" db="EMBL/GenBank/DDBJ databases">
        <authorList>
            <person name="Han X.F."/>
        </authorList>
    </citation>
    <scope>NUCLEOTIDE SEQUENCE [LARGE SCALE GENOMIC DNA]</scope>
    <source>
        <strain evidence="6 7">KCTC 39840</strain>
    </source>
</reference>
<proteinExistence type="predicted"/>
<dbReference type="EMBL" id="JAWSTH010000039">
    <property type="protein sequence ID" value="MDW5595735.1"/>
    <property type="molecule type" value="Genomic_DNA"/>
</dbReference>
<dbReference type="RefSeq" id="WP_318598073.1">
    <property type="nucleotide sequence ID" value="NZ_JAWSTH010000039.1"/>
</dbReference>
<evidence type="ECO:0000256" key="4">
    <source>
        <dbReference type="ARBA" id="ARBA00022764"/>
    </source>
</evidence>
<dbReference type="PANTHER" id="PTHR30222:SF17">
    <property type="entry name" value="SPERMIDINE_PUTRESCINE-BINDING PERIPLASMIC PROTEIN"/>
    <property type="match status" value="1"/>
</dbReference>
<comment type="subcellular location">
    <subcellularLocation>
        <location evidence="1">Periplasm</location>
    </subcellularLocation>
</comment>
<feature type="chain" id="PRO_5046433109" evidence="5">
    <location>
        <begin position="22"/>
        <end position="362"/>
    </location>
</feature>
<evidence type="ECO:0000256" key="3">
    <source>
        <dbReference type="ARBA" id="ARBA00022729"/>
    </source>
</evidence>
<evidence type="ECO:0000256" key="1">
    <source>
        <dbReference type="ARBA" id="ARBA00004418"/>
    </source>
</evidence>
<evidence type="ECO:0000256" key="5">
    <source>
        <dbReference type="SAM" id="SignalP"/>
    </source>
</evidence>
<dbReference type="SUPFAM" id="SSF53850">
    <property type="entry name" value="Periplasmic binding protein-like II"/>
    <property type="match status" value="1"/>
</dbReference>
<dbReference type="PROSITE" id="PS51257">
    <property type="entry name" value="PROKAR_LIPOPROTEIN"/>
    <property type="match status" value="1"/>
</dbReference>
<dbReference type="InterPro" id="IPR006059">
    <property type="entry name" value="SBP"/>
</dbReference>
<comment type="caution">
    <text evidence="6">The sequence shown here is derived from an EMBL/GenBank/DDBJ whole genome shotgun (WGS) entry which is preliminary data.</text>
</comment>